<dbReference type="InterPro" id="IPR051793">
    <property type="entry name" value="NADH:flavin_oxidoreductase"/>
</dbReference>
<comment type="cofactor">
    <cofactor evidence="1">
        <name>FMN</name>
        <dbReference type="ChEBI" id="CHEBI:58210"/>
    </cofactor>
</comment>
<keyword evidence="4" id="KW-0288">FMN</keyword>
<evidence type="ECO:0000256" key="2">
    <source>
        <dbReference type="ARBA" id="ARBA00001966"/>
    </source>
</evidence>
<keyword evidence="7" id="KW-0408">Iron</keyword>
<evidence type="ECO:0000313" key="10">
    <source>
        <dbReference type="EMBL" id="APZ35404.1"/>
    </source>
</evidence>
<organism evidence="10 11">
    <name type="scientific">Microbacterium aurum</name>
    <dbReference type="NCBI Taxonomy" id="36805"/>
    <lineage>
        <taxon>Bacteria</taxon>
        <taxon>Bacillati</taxon>
        <taxon>Actinomycetota</taxon>
        <taxon>Actinomycetes</taxon>
        <taxon>Micrococcales</taxon>
        <taxon>Microbacteriaceae</taxon>
        <taxon>Microbacterium</taxon>
    </lineage>
</organism>
<dbReference type="GO" id="GO:0010181">
    <property type="term" value="F:FMN binding"/>
    <property type="evidence" value="ECO:0007669"/>
    <property type="project" value="InterPro"/>
</dbReference>
<dbReference type="GO" id="GO:0046872">
    <property type="term" value="F:metal ion binding"/>
    <property type="evidence" value="ECO:0007669"/>
    <property type="project" value="UniProtKB-KW"/>
</dbReference>
<dbReference type="InterPro" id="IPR001155">
    <property type="entry name" value="OxRdtase_FMN_N"/>
</dbReference>
<dbReference type="PANTHER" id="PTHR42917:SF2">
    <property type="entry name" value="2,4-DIENOYL-COA REDUCTASE [(2E)-ENOYL-COA-PRODUCING]"/>
    <property type="match status" value="1"/>
</dbReference>
<gene>
    <name evidence="10" type="ORF">BOH66_14995</name>
</gene>
<dbReference type="EMBL" id="CP018762">
    <property type="protein sequence ID" value="APZ35404.1"/>
    <property type="molecule type" value="Genomic_DNA"/>
</dbReference>
<keyword evidence="8" id="KW-0411">Iron-sulfur</keyword>
<accession>A0A1P8UBB1</accession>
<protein>
    <recommendedName>
        <fullName evidence="9">NADH:flavin oxidoreductase/NADH oxidase N-terminal domain-containing protein</fullName>
    </recommendedName>
</protein>
<dbReference type="RefSeq" id="WP_076691773.1">
    <property type="nucleotide sequence ID" value="NZ_CP018762.1"/>
</dbReference>
<dbReference type="Pfam" id="PF00724">
    <property type="entry name" value="Oxidored_FMN"/>
    <property type="match status" value="1"/>
</dbReference>
<evidence type="ECO:0000256" key="7">
    <source>
        <dbReference type="ARBA" id="ARBA00023004"/>
    </source>
</evidence>
<dbReference type="KEGG" id="maur:BOH66_14995"/>
<keyword evidence="11" id="KW-1185">Reference proteome</keyword>
<evidence type="ECO:0000256" key="5">
    <source>
        <dbReference type="ARBA" id="ARBA00022723"/>
    </source>
</evidence>
<dbReference type="PANTHER" id="PTHR42917">
    <property type="entry name" value="2,4-DIENOYL-COA REDUCTASE"/>
    <property type="match status" value="1"/>
</dbReference>
<comment type="cofactor">
    <cofactor evidence="2">
        <name>[4Fe-4S] cluster</name>
        <dbReference type="ChEBI" id="CHEBI:49883"/>
    </cofactor>
</comment>
<dbReference type="GO" id="GO:0051536">
    <property type="term" value="F:iron-sulfur cluster binding"/>
    <property type="evidence" value="ECO:0007669"/>
    <property type="project" value="UniProtKB-KW"/>
</dbReference>
<dbReference type="Gene3D" id="3.20.20.70">
    <property type="entry name" value="Aldolase class I"/>
    <property type="match status" value="1"/>
</dbReference>
<dbReference type="InterPro" id="IPR013785">
    <property type="entry name" value="Aldolase_TIM"/>
</dbReference>
<evidence type="ECO:0000256" key="4">
    <source>
        <dbReference type="ARBA" id="ARBA00022643"/>
    </source>
</evidence>
<dbReference type="SUPFAM" id="SSF51395">
    <property type="entry name" value="FMN-linked oxidoreductases"/>
    <property type="match status" value="1"/>
</dbReference>
<evidence type="ECO:0000256" key="8">
    <source>
        <dbReference type="ARBA" id="ARBA00023014"/>
    </source>
</evidence>
<evidence type="ECO:0000256" key="6">
    <source>
        <dbReference type="ARBA" id="ARBA00023002"/>
    </source>
</evidence>
<feature type="domain" description="NADH:flavin oxidoreductase/NADH oxidase N-terminal" evidence="9">
    <location>
        <begin position="13"/>
        <end position="358"/>
    </location>
</feature>
<proteinExistence type="predicted"/>
<dbReference type="Proteomes" id="UP000187185">
    <property type="component" value="Chromosome"/>
</dbReference>
<dbReference type="CDD" id="cd02803">
    <property type="entry name" value="OYE_like_FMN_family"/>
    <property type="match status" value="1"/>
</dbReference>
<keyword evidence="6" id="KW-0560">Oxidoreductase</keyword>
<keyword evidence="3" id="KW-0285">Flavoprotein</keyword>
<evidence type="ECO:0000259" key="9">
    <source>
        <dbReference type="Pfam" id="PF00724"/>
    </source>
</evidence>
<sequence>MKTETSASAVLGSPLRINSLEIKNRIVLGPMAVLRPTDDGRPSNQSIAFLRRRAEGGVGLVFVGGAVASERAWNESPFFPNIRFDKDEFVPDLARMVVAVQEEGAAIFAQLFPSFGRMGVPRNGAHPIAASAKPVVMGATGFPDHVYVPGGRVTPPPDAATAADIKAVEADVVSAARRAKAAGFDGVEIGAHMCYFYSSFLSPLANQRTDEYGGSAENRARALRDAVAAVRAEVGPDYPVGIRMSVNDHLPSGQGADGFAEVARHIVTAGVDFISLTEGNYESMGQNVPSQSGNMLAHGEPQAFRAAVGGIPLFLSSTPDPQQAADAITAGHADATMLARQLLADPDYAKKVIGGREAEIVWCDHANSCLRRLMTNIPVACHKNPEMGHEDPEAKRATPLQNMFVWAAGNAFLMAIADKAAKAAPKPKH</sequence>
<evidence type="ECO:0000256" key="1">
    <source>
        <dbReference type="ARBA" id="ARBA00001917"/>
    </source>
</evidence>
<keyword evidence="5" id="KW-0479">Metal-binding</keyword>
<evidence type="ECO:0000256" key="3">
    <source>
        <dbReference type="ARBA" id="ARBA00022630"/>
    </source>
</evidence>
<dbReference type="STRING" id="36805.BOH66_14995"/>
<dbReference type="GO" id="GO:0016491">
    <property type="term" value="F:oxidoreductase activity"/>
    <property type="evidence" value="ECO:0007669"/>
    <property type="project" value="UniProtKB-KW"/>
</dbReference>
<dbReference type="AlphaFoldDB" id="A0A1P8UBB1"/>
<reference evidence="10 11" key="1">
    <citation type="submission" date="2016-12" db="EMBL/GenBank/DDBJ databases">
        <title>Complete genome sequence of Microbacterium aurum KACC 15219.</title>
        <authorList>
            <person name="Jung Y."/>
            <person name="Shin J.-H."/>
            <person name="Lee Y.-J."/>
            <person name="Yi H."/>
            <person name="Bahn Y.-S."/>
            <person name="Kim J.F."/>
            <person name="Lee D.-W."/>
        </authorList>
    </citation>
    <scope>NUCLEOTIDE SEQUENCE [LARGE SCALE GENOMIC DNA]</scope>
    <source>
        <strain evidence="10 11">KACC 15219</strain>
    </source>
</reference>
<name>A0A1P8UBB1_9MICO</name>
<evidence type="ECO:0000313" key="11">
    <source>
        <dbReference type="Proteomes" id="UP000187185"/>
    </source>
</evidence>